<sequence>MIITLRCIIKTLGSEWNLKYSMCQPLYSKWYLMWKRWNIIIVTVSSFVFLACLMIGLISMYVPFVPDIVTVIGIIAIWCLLLAITLLLNLFFKGLSNAAQTPTDTDEAVELSPTSISETYEDVVQSLAYISQASEQVKQTRTDIDETREQILQYSTDTDVIRMVEIIL</sequence>
<keyword evidence="1" id="KW-0812">Transmembrane</keyword>
<protein>
    <submittedName>
        <fullName evidence="2">Uncharacterized protein</fullName>
    </submittedName>
</protein>
<keyword evidence="1" id="KW-0472">Membrane</keyword>
<gene>
    <name evidence="2" type="ORF">AVEN_59899_1</name>
</gene>
<dbReference type="AlphaFoldDB" id="A0A4Y2EE83"/>
<comment type="caution">
    <text evidence="2">The sequence shown here is derived from an EMBL/GenBank/DDBJ whole genome shotgun (WGS) entry which is preliminary data.</text>
</comment>
<proteinExistence type="predicted"/>
<dbReference type="EMBL" id="BGPR01000585">
    <property type="protein sequence ID" value="GBM27440.1"/>
    <property type="molecule type" value="Genomic_DNA"/>
</dbReference>
<keyword evidence="1" id="KW-1133">Transmembrane helix</keyword>
<evidence type="ECO:0000313" key="2">
    <source>
        <dbReference type="EMBL" id="GBM27440.1"/>
    </source>
</evidence>
<organism evidence="2 3">
    <name type="scientific">Araneus ventricosus</name>
    <name type="common">Orbweaver spider</name>
    <name type="synonym">Epeira ventricosa</name>
    <dbReference type="NCBI Taxonomy" id="182803"/>
    <lineage>
        <taxon>Eukaryota</taxon>
        <taxon>Metazoa</taxon>
        <taxon>Ecdysozoa</taxon>
        <taxon>Arthropoda</taxon>
        <taxon>Chelicerata</taxon>
        <taxon>Arachnida</taxon>
        <taxon>Araneae</taxon>
        <taxon>Araneomorphae</taxon>
        <taxon>Entelegynae</taxon>
        <taxon>Araneoidea</taxon>
        <taxon>Araneidae</taxon>
        <taxon>Araneus</taxon>
    </lineage>
</organism>
<feature type="transmembrane region" description="Helical" evidence="1">
    <location>
        <begin position="68"/>
        <end position="92"/>
    </location>
</feature>
<keyword evidence="3" id="KW-1185">Reference proteome</keyword>
<evidence type="ECO:0000313" key="3">
    <source>
        <dbReference type="Proteomes" id="UP000499080"/>
    </source>
</evidence>
<feature type="transmembrane region" description="Helical" evidence="1">
    <location>
        <begin position="37"/>
        <end position="62"/>
    </location>
</feature>
<accession>A0A4Y2EE83</accession>
<name>A0A4Y2EE83_ARAVE</name>
<dbReference type="Proteomes" id="UP000499080">
    <property type="component" value="Unassembled WGS sequence"/>
</dbReference>
<evidence type="ECO:0000256" key="1">
    <source>
        <dbReference type="SAM" id="Phobius"/>
    </source>
</evidence>
<reference evidence="2 3" key="1">
    <citation type="journal article" date="2019" name="Sci. Rep.">
        <title>Orb-weaving spider Araneus ventricosus genome elucidates the spidroin gene catalogue.</title>
        <authorList>
            <person name="Kono N."/>
            <person name="Nakamura H."/>
            <person name="Ohtoshi R."/>
            <person name="Moran D.A.P."/>
            <person name="Shinohara A."/>
            <person name="Yoshida Y."/>
            <person name="Fujiwara M."/>
            <person name="Mori M."/>
            <person name="Tomita M."/>
            <person name="Arakawa K."/>
        </authorList>
    </citation>
    <scope>NUCLEOTIDE SEQUENCE [LARGE SCALE GENOMIC DNA]</scope>
</reference>